<gene>
    <name evidence="1" type="ORF">TT172_LOCUS7419</name>
</gene>
<name>A0A3S4ASL7_9PEZI</name>
<protein>
    <submittedName>
        <fullName evidence="1">4d04db31-a29d-49ad-b0ea-61759ce06586</fullName>
    </submittedName>
</protein>
<evidence type="ECO:0000313" key="1">
    <source>
        <dbReference type="EMBL" id="SPQ25000.1"/>
    </source>
</evidence>
<proteinExistence type="predicted"/>
<evidence type="ECO:0000313" key="2">
    <source>
        <dbReference type="Proteomes" id="UP000289323"/>
    </source>
</evidence>
<dbReference type="AlphaFoldDB" id="A0A3S4ASL7"/>
<sequence>MSKQAVEAVPLMFGFKKPSNQDPSHPTTIVIYGLANARPLLGVKYVDGAIPTFPDRSHLLGHPQAALPNAGSPLARHGPRRDPLISLAIRRDPGAGRPCSGRACTVTGGWSGRPSAASFSTAIMNDAHLFGRARSERLYLYSKEDVIIHWEDIERKARG</sequence>
<reference evidence="1 2" key="1">
    <citation type="submission" date="2018-04" db="EMBL/GenBank/DDBJ databases">
        <authorList>
            <person name="Huttner S."/>
            <person name="Dainat J."/>
        </authorList>
    </citation>
    <scope>NUCLEOTIDE SEQUENCE [LARGE SCALE GENOMIC DNA]</scope>
</reference>
<dbReference type="EMBL" id="OUUZ01000014">
    <property type="protein sequence ID" value="SPQ25000.1"/>
    <property type="molecule type" value="Genomic_DNA"/>
</dbReference>
<dbReference type="Proteomes" id="UP000289323">
    <property type="component" value="Unassembled WGS sequence"/>
</dbReference>
<organism evidence="1 2">
    <name type="scientific">Thermothielavioides terrestris</name>
    <dbReference type="NCBI Taxonomy" id="2587410"/>
    <lineage>
        <taxon>Eukaryota</taxon>
        <taxon>Fungi</taxon>
        <taxon>Dikarya</taxon>
        <taxon>Ascomycota</taxon>
        <taxon>Pezizomycotina</taxon>
        <taxon>Sordariomycetes</taxon>
        <taxon>Sordariomycetidae</taxon>
        <taxon>Sordariales</taxon>
        <taxon>Chaetomiaceae</taxon>
        <taxon>Thermothielavioides</taxon>
    </lineage>
</organism>
<accession>A0A3S4ASL7</accession>